<proteinExistence type="inferred from homology"/>
<dbReference type="Gene3D" id="3.40.640.10">
    <property type="entry name" value="Type I PLP-dependent aspartate aminotransferase-like (Major domain)"/>
    <property type="match status" value="1"/>
</dbReference>
<dbReference type="NCBIfam" id="TIGR01326">
    <property type="entry name" value="OAH_OAS_sulfhy"/>
    <property type="match status" value="1"/>
</dbReference>
<reference evidence="7 8" key="1">
    <citation type="journal article" date="2024" name="Fungal Genet. Biol.">
        <title>The porcine skin microbiome exhibits broad fungal antagonism.</title>
        <authorList>
            <person name="De La Cruz K.F."/>
            <person name="Townsend E.C."/>
            <person name="Alex Cheong J.Z."/>
            <person name="Salamzade R."/>
            <person name="Liu A."/>
            <person name="Sandstrom S."/>
            <person name="Davila E."/>
            <person name="Huang L."/>
            <person name="Xu K.H."/>
            <person name="Wu S.Y."/>
            <person name="Meudt J.J."/>
            <person name="Shanmuganayagam D."/>
            <person name="Gibson A.L.F."/>
            <person name="Kalan L.R."/>
        </authorList>
    </citation>
    <scope>NUCLEOTIDE SEQUENCE [LARGE SCALE GENOMIC DNA]</scope>
    <source>
        <strain evidence="7 8">LK2569</strain>
    </source>
</reference>
<dbReference type="PANTHER" id="PTHR43797:SF3">
    <property type="entry name" value="O-ACETYLHOMOSERINE SULFHYDRYLASE"/>
    <property type="match status" value="1"/>
</dbReference>
<evidence type="ECO:0000256" key="6">
    <source>
        <dbReference type="SAM" id="MobiDB-lite"/>
    </source>
</evidence>
<keyword evidence="4" id="KW-0028">Amino-acid biosynthesis</keyword>
<dbReference type="Pfam" id="PF01053">
    <property type="entry name" value="Cys_Met_Meta_PP"/>
    <property type="match status" value="1"/>
</dbReference>
<comment type="caution">
    <text evidence="7">The sequence shown here is derived from an EMBL/GenBank/DDBJ whole genome shotgun (WGS) entry which is preliminary data.</text>
</comment>
<evidence type="ECO:0000313" key="7">
    <source>
        <dbReference type="EMBL" id="MEX3529292.1"/>
    </source>
</evidence>
<evidence type="ECO:0000256" key="3">
    <source>
        <dbReference type="ARBA" id="ARBA00022898"/>
    </source>
</evidence>
<protein>
    <submittedName>
        <fullName evidence="7">O-acetylhomoserine aminocarboxypropyltransferase/cysteine synthase family protein</fullName>
    </submittedName>
</protein>
<dbReference type="CDD" id="cd00614">
    <property type="entry name" value="CGS_like"/>
    <property type="match status" value="1"/>
</dbReference>
<name>A0ABV3UX16_9CORY</name>
<dbReference type="InterPro" id="IPR015421">
    <property type="entry name" value="PyrdxlP-dep_Trfase_major"/>
</dbReference>
<evidence type="ECO:0000256" key="4">
    <source>
        <dbReference type="ARBA" id="ARBA00023167"/>
    </source>
</evidence>
<evidence type="ECO:0000256" key="1">
    <source>
        <dbReference type="ARBA" id="ARBA00001933"/>
    </source>
</evidence>
<sequence length="431" mass="46393">MTAHDETQLHDETKLIHSGYAPGNKDPRQVPIVQSTTYTFDSSDDIAAVFDEPTHALIYSRFANPTVMAVEAKIADLEGGAAAMATSSGQAATALTIMNLCSAGDSFVASSEIYGGTSNLFSTTLKRFGIEVIYVDQNASEAEIAAAFKPNTKALFGEIIANPAMSVLDVEKFARIAHGQGVPLIVDSTFATPVLCKPIEYGADIVLHSTSKYMDGHAVQVGGMIVDAGTFDYANGKFPGFTEPDESYHGVVYTRDYAAAPFVIKARMQLQRDFGAYPSAHSAFMLNLSLESLDVRMRRHCENAQKVAEYLFTRDDVLTDVRYPGLPSSPYNDLAEKYLEGASGVLTIDVKGGREAGVKFMDALQLIARQVHVADARSCVLHPASTTHRQVPDDQLESVGITPGLVRISVGLENADDIIADIDQALAKVAE</sequence>
<keyword evidence="4" id="KW-0486">Methionine biosynthesis</keyword>
<dbReference type="InterPro" id="IPR015424">
    <property type="entry name" value="PyrdxlP-dep_Trfase"/>
</dbReference>
<feature type="region of interest" description="Disordered" evidence="6">
    <location>
        <begin position="1"/>
        <end position="28"/>
    </location>
</feature>
<keyword evidence="3 5" id="KW-0663">Pyridoxal phosphate</keyword>
<feature type="compositionally biased region" description="Basic and acidic residues" evidence="6">
    <location>
        <begin position="1"/>
        <end position="15"/>
    </location>
</feature>
<keyword evidence="8" id="KW-1185">Reference proteome</keyword>
<accession>A0ABV3UX16</accession>
<dbReference type="PIRSF" id="PIRSF001434">
    <property type="entry name" value="CGS"/>
    <property type="match status" value="1"/>
</dbReference>
<dbReference type="RefSeq" id="WP_368522773.1">
    <property type="nucleotide sequence ID" value="NZ_JAYWMA010000011.1"/>
</dbReference>
<comment type="similarity">
    <text evidence="2 5">Belongs to the trans-sulfuration enzymes family.</text>
</comment>
<dbReference type="Proteomes" id="UP001558353">
    <property type="component" value="Unassembled WGS sequence"/>
</dbReference>
<dbReference type="PANTHER" id="PTHR43797">
    <property type="entry name" value="HOMOCYSTEINE/CYSTEINE SYNTHASE"/>
    <property type="match status" value="1"/>
</dbReference>
<dbReference type="InterPro" id="IPR006235">
    <property type="entry name" value="OAc-hSer/O-AcSer_sulfhydrylase"/>
</dbReference>
<dbReference type="Gene3D" id="3.90.1150.10">
    <property type="entry name" value="Aspartate Aminotransferase, domain 1"/>
    <property type="match status" value="1"/>
</dbReference>
<evidence type="ECO:0000313" key="8">
    <source>
        <dbReference type="Proteomes" id="UP001558353"/>
    </source>
</evidence>
<organism evidence="7 8">
    <name type="scientific">Corynebacterium xerosis</name>
    <dbReference type="NCBI Taxonomy" id="1725"/>
    <lineage>
        <taxon>Bacteria</taxon>
        <taxon>Bacillati</taxon>
        <taxon>Actinomycetota</taxon>
        <taxon>Actinomycetes</taxon>
        <taxon>Mycobacteriales</taxon>
        <taxon>Corynebacteriaceae</taxon>
        <taxon>Corynebacterium</taxon>
    </lineage>
</organism>
<gene>
    <name evidence="7" type="ORF">VVR64_09525</name>
</gene>
<dbReference type="EMBL" id="JAYWMA010000011">
    <property type="protein sequence ID" value="MEX3529292.1"/>
    <property type="molecule type" value="Genomic_DNA"/>
</dbReference>
<dbReference type="InterPro" id="IPR000277">
    <property type="entry name" value="Cys/Met-Metab_PyrdxlP-dep_enz"/>
</dbReference>
<dbReference type="InterPro" id="IPR015422">
    <property type="entry name" value="PyrdxlP-dep_Trfase_small"/>
</dbReference>
<evidence type="ECO:0000256" key="5">
    <source>
        <dbReference type="RuleBase" id="RU362118"/>
    </source>
</evidence>
<evidence type="ECO:0000256" key="2">
    <source>
        <dbReference type="ARBA" id="ARBA00009077"/>
    </source>
</evidence>
<dbReference type="SUPFAM" id="SSF53383">
    <property type="entry name" value="PLP-dependent transferases"/>
    <property type="match status" value="1"/>
</dbReference>
<comment type="cofactor">
    <cofactor evidence="1 5">
        <name>pyridoxal 5'-phosphate</name>
        <dbReference type="ChEBI" id="CHEBI:597326"/>
    </cofactor>
</comment>